<dbReference type="Pfam" id="PF13419">
    <property type="entry name" value="HAD_2"/>
    <property type="match status" value="1"/>
</dbReference>
<comment type="caution">
    <text evidence="1">The sequence shown here is derived from an EMBL/GenBank/DDBJ whole genome shotgun (WGS) entry which is preliminary data.</text>
</comment>
<name>A0A252F229_9FIRM</name>
<reference evidence="1 2" key="1">
    <citation type="submission" date="2017-05" db="EMBL/GenBank/DDBJ databases">
        <title>Butyricicoccus porcorum sp. nov. a butyrate-producing bacterium from the swine intestinal tract.</title>
        <authorList>
            <person name="Trachsel J."/>
            <person name="Humphrey S."/>
            <person name="Allen H.K."/>
        </authorList>
    </citation>
    <scope>NUCLEOTIDE SEQUENCE [LARGE SCALE GENOMIC DNA]</scope>
    <source>
        <strain evidence="1">BB10</strain>
    </source>
</reference>
<protein>
    <recommendedName>
        <fullName evidence="3">Phosphoglycolate phosphatase</fullName>
    </recommendedName>
</protein>
<evidence type="ECO:0000313" key="2">
    <source>
        <dbReference type="Proteomes" id="UP000194903"/>
    </source>
</evidence>
<dbReference type="Gene3D" id="1.10.150.240">
    <property type="entry name" value="Putative phosphatase, domain 2"/>
    <property type="match status" value="1"/>
</dbReference>
<proteinExistence type="predicted"/>
<dbReference type="EMBL" id="NHOC01000009">
    <property type="protein sequence ID" value="OUM19864.1"/>
    <property type="molecule type" value="Genomic_DNA"/>
</dbReference>
<dbReference type="OrthoDB" id="9792518at2"/>
<dbReference type="SUPFAM" id="SSF56784">
    <property type="entry name" value="HAD-like"/>
    <property type="match status" value="1"/>
</dbReference>
<dbReference type="Proteomes" id="UP000194903">
    <property type="component" value="Unassembled WGS sequence"/>
</dbReference>
<evidence type="ECO:0000313" key="1">
    <source>
        <dbReference type="EMBL" id="OUM19864.1"/>
    </source>
</evidence>
<sequence length="255" mass="28370">MPHIYCTICQNLLHFFAEMIRAASKRSRFPAARNRQEFTMKHIIFFDLDGTLTDSGEGITNCVIHALQKQDWPIPDSDSLRRFIGPPLIDSFQGIAGMNAAQAAQAVTDYRARYSTVGLFENRAYDGIVDTLAALKAAGKRLFLVTSKPEDYSIRIAERFGLAPYLEEICGATLDGRINTKDAVVRLALERAGQPDPADIEMVGDRLHDVEGARKYGIDCTYVLYGFGTREEAEAHHAAHIVATVDELREHLLAL</sequence>
<keyword evidence="2" id="KW-1185">Reference proteome</keyword>
<dbReference type="Gene3D" id="3.40.50.1000">
    <property type="entry name" value="HAD superfamily/HAD-like"/>
    <property type="match status" value="1"/>
</dbReference>
<dbReference type="InterPro" id="IPR036412">
    <property type="entry name" value="HAD-like_sf"/>
</dbReference>
<dbReference type="PANTHER" id="PTHR43434:SF20">
    <property type="entry name" value="5'-NUCLEOTIDASE"/>
    <property type="match status" value="1"/>
</dbReference>
<dbReference type="AlphaFoldDB" id="A0A252F229"/>
<evidence type="ECO:0008006" key="3">
    <source>
        <dbReference type="Google" id="ProtNLM"/>
    </source>
</evidence>
<gene>
    <name evidence="1" type="ORF">CBW42_10295</name>
</gene>
<dbReference type="GO" id="GO:0005829">
    <property type="term" value="C:cytosol"/>
    <property type="evidence" value="ECO:0007669"/>
    <property type="project" value="TreeGrafter"/>
</dbReference>
<organism evidence="1 2">
    <name type="scientific">Butyricicoccus porcorum</name>
    <dbReference type="NCBI Taxonomy" id="1945634"/>
    <lineage>
        <taxon>Bacteria</taxon>
        <taxon>Bacillati</taxon>
        <taxon>Bacillota</taxon>
        <taxon>Clostridia</taxon>
        <taxon>Eubacteriales</taxon>
        <taxon>Butyricicoccaceae</taxon>
        <taxon>Butyricicoccus</taxon>
    </lineage>
</organism>
<dbReference type="PANTHER" id="PTHR43434">
    <property type="entry name" value="PHOSPHOGLYCOLATE PHOSPHATASE"/>
    <property type="match status" value="1"/>
</dbReference>
<dbReference type="GO" id="GO:0004713">
    <property type="term" value="F:protein tyrosine kinase activity"/>
    <property type="evidence" value="ECO:0007669"/>
    <property type="project" value="TreeGrafter"/>
</dbReference>
<dbReference type="InterPro" id="IPR050155">
    <property type="entry name" value="HAD-like_hydrolase_sf"/>
</dbReference>
<dbReference type="InterPro" id="IPR023214">
    <property type="entry name" value="HAD_sf"/>
</dbReference>
<dbReference type="InterPro" id="IPR041492">
    <property type="entry name" value="HAD_2"/>
</dbReference>
<accession>A0A252F229</accession>
<dbReference type="InterPro" id="IPR023198">
    <property type="entry name" value="PGP-like_dom2"/>
</dbReference>